<sequence>MTLLKSHIRILKELVNKGEKGVTASKLVSKREYRVKVIKFLESEGLVKVSYSGGGMRVYATERAKKLLERIEKERPELLVNS</sequence>
<dbReference type="GeneID" id="6093522"/>
<organism evidence="1 2">
    <name type="scientific">Candidatus Korarchaeum cryptofilum</name>
    <dbReference type="NCBI Taxonomy" id="498846"/>
    <lineage>
        <taxon>Archaea</taxon>
        <taxon>Thermoproteota</taxon>
        <taxon>Candidatus Korarchaeia</taxon>
        <taxon>Candidatus Korarchaeales</taxon>
        <taxon>Candidatus Korarchaeaceae</taxon>
        <taxon>Candidatus Korarchaeum</taxon>
    </lineage>
</organism>
<dbReference type="Proteomes" id="UP000278149">
    <property type="component" value="Unassembled WGS sequence"/>
</dbReference>
<protein>
    <recommendedName>
        <fullName evidence="3">ArnR1-like winged helix-turn-helix domain-containing protein</fullName>
    </recommendedName>
</protein>
<evidence type="ECO:0000313" key="2">
    <source>
        <dbReference type="Proteomes" id="UP000278149"/>
    </source>
</evidence>
<dbReference type="RefSeq" id="WP_012308890.1">
    <property type="nucleotide sequence ID" value="NZ_RCOR01000001.1"/>
</dbReference>
<evidence type="ECO:0000313" key="1">
    <source>
        <dbReference type="EMBL" id="RSN70905.1"/>
    </source>
</evidence>
<dbReference type="SUPFAM" id="SSF46785">
    <property type="entry name" value="Winged helix' DNA-binding domain"/>
    <property type="match status" value="1"/>
</dbReference>
<gene>
    <name evidence="1" type="ORF">D9Q81_00030</name>
</gene>
<evidence type="ECO:0008006" key="3">
    <source>
        <dbReference type="Google" id="ProtNLM"/>
    </source>
</evidence>
<reference evidence="1 2" key="1">
    <citation type="submission" date="2018-10" db="EMBL/GenBank/DDBJ databases">
        <title>Co-occurring genomic capacity for anaerobic methane metabolism and dissimilatory sulfite reduction discovered in the Korarchaeota.</title>
        <authorList>
            <person name="Mckay L.J."/>
            <person name="Dlakic M."/>
            <person name="Fields M.W."/>
            <person name="Delmont T.O."/>
            <person name="Eren A.M."/>
            <person name="Jay Z.J."/>
            <person name="Klingelsmith K.B."/>
            <person name="Rusch D.B."/>
            <person name="Inskeep W.P."/>
        </authorList>
    </citation>
    <scope>NUCLEOTIDE SEQUENCE [LARGE SCALE GENOMIC DNA]</scope>
    <source>
        <strain evidence="1 2">WS</strain>
    </source>
</reference>
<dbReference type="AlphaFoldDB" id="A0A3R9R072"/>
<accession>A0A3R9R072</accession>
<dbReference type="InterPro" id="IPR036390">
    <property type="entry name" value="WH_DNA-bd_sf"/>
</dbReference>
<proteinExistence type="predicted"/>
<comment type="caution">
    <text evidence="1">The sequence shown here is derived from an EMBL/GenBank/DDBJ whole genome shotgun (WGS) entry which is preliminary data.</text>
</comment>
<name>A0A3R9R072_9CREN</name>
<dbReference type="EMBL" id="RCOR01000001">
    <property type="protein sequence ID" value="RSN70905.1"/>
    <property type="molecule type" value="Genomic_DNA"/>
</dbReference>